<dbReference type="EMBL" id="JBHSKF010000001">
    <property type="protein sequence ID" value="MFC5286158.1"/>
    <property type="molecule type" value="Genomic_DNA"/>
</dbReference>
<feature type="transmembrane region" description="Helical" evidence="1">
    <location>
        <begin position="46"/>
        <end position="67"/>
    </location>
</feature>
<proteinExistence type="predicted"/>
<accession>A0ABW0EIQ5</accession>
<dbReference type="Proteomes" id="UP001596157">
    <property type="component" value="Unassembled WGS sequence"/>
</dbReference>
<evidence type="ECO:0000313" key="2">
    <source>
        <dbReference type="EMBL" id="MFC5286158.1"/>
    </source>
</evidence>
<evidence type="ECO:0000313" key="3">
    <source>
        <dbReference type="Proteomes" id="UP001596157"/>
    </source>
</evidence>
<feature type="transmembrane region" description="Helical" evidence="1">
    <location>
        <begin position="73"/>
        <end position="92"/>
    </location>
</feature>
<keyword evidence="1" id="KW-0472">Membrane</keyword>
<evidence type="ECO:0000256" key="1">
    <source>
        <dbReference type="SAM" id="Phobius"/>
    </source>
</evidence>
<keyword evidence="1" id="KW-0812">Transmembrane</keyword>
<reference evidence="3" key="1">
    <citation type="journal article" date="2019" name="Int. J. Syst. Evol. Microbiol.">
        <title>The Global Catalogue of Microorganisms (GCM) 10K type strain sequencing project: providing services to taxonomists for standard genome sequencing and annotation.</title>
        <authorList>
            <consortium name="The Broad Institute Genomics Platform"/>
            <consortium name="The Broad Institute Genome Sequencing Center for Infectious Disease"/>
            <person name="Wu L."/>
            <person name="Ma J."/>
        </authorList>
    </citation>
    <scope>NUCLEOTIDE SEQUENCE [LARGE SCALE GENOMIC DNA]</scope>
    <source>
        <strain evidence="3">CCUG 59778</strain>
    </source>
</reference>
<dbReference type="RefSeq" id="WP_378243736.1">
    <property type="nucleotide sequence ID" value="NZ_JBHSKF010000001.1"/>
</dbReference>
<feature type="transmembrane region" description="Helical" evidence="1">
    <location>
        <begin position="6"/>
        <end position="25"/>
    </location>
</feature>
<keyword evidence="1" id="KW-1133">Transmembrane helix</keyword>
<name>A0ABW0EIQ5_9PSEU</name>
<comment type="caution">
    <text evidence="2">The sequence shown here is derived from an EMBL/GenBank/DDBJ whole genome shotgun (WGS) entry which is preliminary data.</text>
</comment>
<evidence type="ECO:0008006" key="4">
    <source>
        <dbReference type="Google" id="ProtNLM"/>
    </source>
</evidence>
<protein>
    <recommendedName>
        <fullName evidence="4">DUF3784 domain-containing protein</fullName>
    </recommendedName>
</protein>
<organism evidence="2 3">
    <name type="scientific">Actinokineospora guangxiensis</name>
    <dbReference type="NCBI Taxonomy" id="1490288"/>
    <lineage>
        <taxon>Bacteria</taxon>
        <taxon>Bacillati</taxon>
        <taxon>Actinomycetota</taxon>
        <taxon>Actinomycetes</taxon>
        <taxon>Pseudonocardiales</taxon>
        <taxon>Pseudonocardiaceae</taxon>
        <taxon>Actinokineospora</taxon>
    </lineage>
</organism>
<sequence>MGLIALIVVIVGLVVTIGHAAYLGLLNAAAKKKGSAGEVTARDMRARLPVAGATVAGAVLAGLISGGSGFADILAILLAGGSAAIAASAQAATQQRYRIES</sequence>
<keyword evidence="3" id="KW-1185">Reference proteome</keyword>
<gene>
    <name evidence="2" type="ORF">ACFPM7_03775</name>
</gene>